<gene>
    <name evidence="4" type="ORF">AWR26_10280</name>
    <name evidence="5" type="ORF">SAMN05216286_2875</name>
</gene>
<feature type="domain" description="Isochorismatase-like" evidence="3">
    <location>
        <begin position="9"/>
        <end position="183"/>
    </location>
</feature>
<dbReference type="Proteomes" id="UP000182314">
    <property type="component" value="Unassembled WGS sequence"/>
</dbReference>
<name>A0AA94KQH2_9ENTR</name>
<evidence type="ECO:0000313" key="7">
    <source>
        <dbReference type="Proteomes" id="UP000182314"/>
    </source>
</evidence>
<dbReference type="InterPro" id="IPR050272">
    <property type="entry name" value="Isochorismatase-like_hydrls"/>
</dbReference>
<dbReference type="Gene3D" id="3.40.50.850">
    <property type="entry name" value="Isochorismatase-like"/>
    <property type="match status" value="1"/>
</dbReference>
<dbReference type="AlphaFoldDB" id="A0AA94KQH2"/>
<dbReference type="Proteomes" id="UP000078227">
    <property type="component" value="Chromosome"/>
</dbReference>
<dbReference type="PANTHER" id="PTHR43540:SF7">
    <property type="entry name" value="ISOCHORISMATASE FAMILY PROTEIN YECD"/>
    <property type="match status" value="1"/>
</dbReference>
<dbReference type="InterPro" id="IPR036380">
    <property type="entry name" value="Isochorismatase-like_sf"/>
</dbReference>
<evidence type="ECO:0000256" key="1">
    <source>
        <dbReference type="ARBA" id="ARBA00006336"/>
    </source>
</evidence>
<comment type="similarity">
    <text evidence="1">Belongs to the isochorismatase family.</text>
</comment>
<dbReference type="Pfam" id="PF00857">
    <property type="entry name" value="Isochorismatase"/>
    <property type="match status" value="1"/>
</dbReference>
<dbReference type="CDD" id="cd00431">
    <property type="entry name" value="cysteine_hydrolases"/>
    <property type="match status" value="1"/>
</dbReference>
<dbReference type="EMBL" id="CP014007">
    <property type="protein sequence ID" value="ANI82519.1"/>
    <property type="molecule type" value="Genomic_DNA"/>
</dbReference>
<protein>
    <submittedName>
        <fullName evidence="4">Hydrolase</fullName>
    </submittedName>
    <submittedName>
        <fullName evidence="5">Nicotinamidase-related amidase</fullName>
    </submittedName>
</protein>
<evidence type="ECO:0000259" key="3">
    <source>
        <dbReference type="Pfam" id="PF00857"/>
    </source>
</evidence>
<dbReference type="KEGG" id="kor:AWR26_10280"/>
<dbReference type="GO" id="GO:0016787">
    <property type="term" value="F:hydrolase activity"/>
    <property type="evidence" value="ECO:0007669"/>
    <property type="project" value="UniProtKB-KW"/>
</dbReference>
<dbReference type="PANTHER" id="PTHR43540">
    <property type="entry name" value="PEROXYUREIDOACRYLATE/UREIDOACRYLATE AMIDOHYDROLASE-RELATED"/>
    <property type="match status" value="1"/>
</dbReference>
<dbReference type="FunFam" id="3.40.50.850:FF:000005">
    <property type="entry name" value="Isochorismatase hydrolase"/>
    <property type="match status" value="1"/>
</dbReference>
<evidence type="ECO:0000313" key="4">
    <source>
        <dbReference type="EMBL" id="ANI82519.1"/>
    </source>
</evidence>
<evidence type="ECO:0000256" key="2">
    <source>
        <dbReference type="ARBA" id="ARBA00022801"/>
    </source>
</evidence>
<evidence type="ECO:0000313" key="6">
    <source>
        <dbReference type="Proteomes" id="UP000078227"/>
    </source>
</evidence>
<dbReference type="InterPro" id="IPR000868">
    <property type="entry name" value="Isochorismatase-like_dom"/>
</dbReference>
<proteinExistence type="inferred from homology"/>
<reference evidence="5 7" key="1">
    <citation type="submission" date="2016-10" db="EMBL/GenBank/DDBJ databases">
        <authorList>
            <person name="Varghese N."/>
            <person name="Submissions S."/>
        </authorList>
    </citation>
    <scope>NUCLEOTIDE SEQUENCE [LARGE SCALE GENOMIC DNA]</scope>
    <source>
        <strain evidence="5 7">CGMCC 1.7012</strain>
    </source>
</reference>
<organism evidence="5 7">
    <name type="scientific">Kosakonia oryzae</name>
    <dbReference type="NCBI Taxonomy" id="497725"/>
    <lineage>
        <taxon>Bacteria</taxon>
        <taxon>Pseudomonadati</taxon>
        <taxon>Pseudomonadota</taxon>
        <taxon>Gammaproteobacteria</taxon>
        <taxon>Enterobacterales</taxon>
        <taxon>Enterobacteriaceae</taxon>
        <taxon>Kosakonia</taxon>
    </lineage>
</organism>
<dbReference type="NCBIfam" id="NF008517">
    <property type="entry name" value="PRK11440.1"/>
    <property type="match status" value="1"/>
</dbReference>
<dbReference type="RefSeq" id="WP_064565620.1">
    <property type="nucleotide sequence ID" value="NZ_CP014007.2"/>
</dbReference>
<keyword evidence="2 4" id="KW-0378">Hydrolase</keyword>
<accession>A0AA94KQH2</accession>
<evidence type="ECO:0000313" key="5">
    <source>
        <dbReference type="EMBL" id="SFC60558.1"/>
    </source>
</evidence>
<sequence>MLKLNAEKTALVVIDLQEGILPFAGGPHAAQDVVKRAAALAEKFRANGAPVVLVRVGWSADFAEALKQPVDAATGGHALPDNWWTYPQALGKKESDIEVTKRQWGAFYGTDLELQLRRRGIDTIVLCGISTNIGVESTARNAWELGFSLVLAEDACSAANAEQHQGSMKNIFPRISRVRSTDEILSAL</sequence>
<keyword evidence="6" id="KW-1185">Reference proteome</keyword>
<dbReference type="SUPFAM" id="SSF52499">
    <property type="entry name" value="Isochorismatase-like hydrolases"/>
    <property type="match status" value="1"/>
</dbReference>
<dbReference type="EMBL" id="FOKO01000003">
    <property type="protein sequence ID" value="SFC60558.1"/>
    <property type="molecule type" value="Genomic_DNA"/>
</dbReference>
<reference evidence="4 6" key="2">
    <citation type="submission" date="2021-03" db="EMBL/GenBank/DDBJ databases">
        <authorList>
            <person name="Li Y."/>
            <person name="Li S."/>
            <person name="Chen M."/>
            <person name="Peng G."/>
            <person name="Tan Z."/>
            <person name="An Q."/>
        </authorList>
    </citation>
    <scope>NUCLEOTIDE SEQUENCE [LARGE SCALE GENOMIC DNA]</scope>
    <source>
        <strain evidence="4 6">Ola 51</strain>
    </source>
</reference>